<feature type="transmembrane region" description="Helical" evidence="1">
    <location>
        <begin position="166"/>
        <end position="185"/>
    </location>
</feature>
<dbReference type="OrthoDB" id="1453530at2"/>
<dbReference type="Proteomes" id="UP000292372">
    <property type="component" value="Unassembled WGS sequence"/>
</dbReference>
<protein>
    <submittedName>
        <fullName evidence="2">Uncharacterized protein</fullName>
    </submittedName>
</protein>
<evidence type="ECO:0000313" key="3">
    <source>
        <dbReference type="Proteomes" id="UP000292372"/>
    </source>
</evidence>
<name>A0A4Q9FT24_9FLAO</name>
<keyword evidence="1" id="KW-0812">Transmembrane</keyword>
<dbReference type="AlphaFoldDB" id="A0A4Q9FT24"/>
<dbReference type="EMBL" id="SIRS01000001">
    <property type="protein sequence ID" value="TBN19153.1"/>
    <property type="molecule type" value="Genomic_DNA"/>
</dbReference>
<keyword evidence="3" id="KW-1185">Reference proteome</keyword>
<reference evidence="2 3" key="1">
    <citation type="journal article" date="2015" name="Int. J. Syst. Evol. Microbiol.">
        <title>Hyunsoonleella pacifica sp. nov., isolated from seawater of South Pacific Gyre.</title>
        <authorList>
            <person name="Gao X."/>
            <person name="Zhang Z."/>
            <person name="Dai X."/>
            <person name="Zhang X.H."/>
        </authorList>
    </citation>
    <scope>NUCLEOTIDE SEQUENCE [LARGE SCALE GENOMIC DNA]</scope>
    <source>
        <strain evidence="2 3">SW033</strain>
    </source>
</reference>
<proteinExistence type="predicted"/>
<feature type="transmembrane region" description="Helical" evidence="1">
    <location>
        <begin position="84"/>
        <end position="109"/>
    </location>
</feature>
<gene>
    <name evidence="2" type="ORF">EYD46_02680</name>
</gene>
<feature type="transmembrane region" description="Helical" evidence="1">
    <location>
        <begin position="121"/>
        <end position="146"/>
    </location>
</feature>
<feature type="transmembrane region" description="Helical" evidence="1">
    <location>
        <begin position="28"/>
        <end position="46"/>
    </location>
</feature>
<evidence type="ECO:0000313" key="2">
    <source>
        <dbReference type="EMBL" id="TBN19153.1"/>
    </source>
</evidence>
<comment type="caution">
    <text evidence="2">The sequence shown here is derived from an EMBL/GenBank/DDBJ whole genome shotgun (WGS) entry which is preliminary data.</text>
</comment>
<evidence type="ECO:0000256" key="1">
    <source>
        <dbReference type="SAM" id="Phobius"/>
    </source>
</evidence>
<sequence length="191" mass="23056">MLGVYSYYVKPNGALGFLIGTKFEKNHWWTNTYWVIGAPLFICFYYRQILNTEFFKKVLKYSSYLFFIFSICFVITNWEAFFHSFFIILNLTGAVLITISAVFFFVEILSSEDILVFYKSINFYITAVIFIWWLIITPLTFYDIYFKYEIGVGHIDKEFMFLRHKIYLFANIFMYLTYTFAFIWCKPENEL</sequence>
<feature type="transmembrane region" description="Helical" evidence="1">
    <location>
        <begin position="58"/>
        <end position="78"/>
    </location>
</feature>
<organism evidence="2 3">
    <name type="scientific">Hyunsoonleella pacifica</name>
    <dbReference type="NCBI Taxonomy" id="1080224"/>
    <lineage>
        <taxon>Bacteria</taxon>
        <taxon>Pseudomonadati</taxon>
        <taxon>Bacteroidota</taxon>
        <taxon>Flavobacteriia</taxon>
        <taxon>Flavobacteriales</taxon>
        <taxon>Flavobacteriaceae</taxon>
    </lineage>
</organism>
<keyword evidence="1" id="KW-0472">Membrane</keyword>
<keyword evidence="1" id="KW-1133">Transmembrane helix</keyword>
<accession>A0A4Q9FT24</accession>